<evidence type="ECO:0000313" key="1">
    <source>
        <dbReference type="EMBL" id="KIM99548.1"/>
    </source>
</evidence>
<protein>
    <submittedName>
        <fullName evidence="1">Uncharacterized protein</fullName>
    </submittedName>
</protein>
<dbReference type="Gene3D" id="3.30.420.40">
    <property type="match status" value="2"/>
</dbReference>
<evidence type="ECO:0000313" key="2">
    <source>
        <dbReference type="Proteomes" id="UP000054321"/>
    </source>
</evidence>
<dbReference type="STRING" id="913774.A0A0C3CKN3"/>
<gene>
    <name evidence="1" type="ORF">OIDMADRAFT_19679</name>
</gene>
<name>A0A0C3CKN3_OIDMZ</name>
<dbReference type="PANTHER" id="PTHR42749:SF8">
    <property type="entry name" value="HSP70 FAMILY PROTEIN (AFU_ORTHOLOGUE AFUA_3G13740)"/>
    <property type="match status" value="1"/>
</dbReference>
<organism evidence="1 2">
    <name type="scientific">Oidiodendron maius (strain Zn)</name>
    <dbReference type="NCBI Taxonomy" id="913774"/>
    <lineage>
        <taxon>Eukaryota</taxon>
        <taxon>Fungi</taxon>
        <taxon>Dikarya</taxon>
        <taxon>Ascomycota</taxon>
        <taxon>Pezizomycotina</taxon>
        <taxon>Leotiomycetes</taxon>
        <taxon>Leotiomycetes incertae sedis</taxon>
        <taxon>Myxotrichaceae</taxon>
        <taxon>Oidiodendron</taxon>
    </lineage>
</organism>
<reference evidence="2" key="2">
    <citation type="submission" date="2015-01" db="EMBL/GenBank/DDBJ databases">
        <title>Evolutionary Origins and Diversification of the Mycorrhizal Mutualists.</title>
        <authorList>
            <consortium name="DOE Joint Genome Institute"/>
            <consortium name="Mycorrhizal Genomics Consortium"/>
            <person name="Kohler A."/>
            <person name="Kuo A."/>
            <person name="Nagy L.G."/>
            <person name="Floudas D."/>
            <person name="Copeland A."/>
            <person name="Barry K.W."/>
            <person name="Cichocki N."/>
            <person name="Veneault-Fourrey C."/>
            <person name="LaButti K."/>
            <person name="Lindquist E.A."/>
            <person name="Lipzen A."/>
            <person name="Lundell T."/>
            <person name="Morin E."/>
            <person name="Murat C."/>
            <person name="Riley R."/>
            <person name="Ohm R."/>
            <person name="Sun H."/>
            <person name="Tunlid A."/>
            <person name="Henrissat B."/>
            <person name="Grigoriev I.V."/>
            <person name="Hibbett D.S."/>
            <person name="Martin F."/>
        </authorList>
    </citation>
    <scope>NUCLEOTIDE SEQUENCE [LARGE SCALE GENOMIC DNA]</scope>
    <source>
        <strain evidence="2">Zn</strain>
    </source>
</reference>
<dbReference type="SUPFAM" id="SSF53067">
    <property type="entry name" value="Actin-like ATPase domain"/>
    <property type="match status" value="1"/>
</dbReference>
<dbReference type="Gene3D" id="3.90.640.10">
    <property type="entry name" value="Actin, Chain A, domain 4"/>
    <property type="match status" value="1"/>
</dbReference>
<keyword evidence="2" id="KW-1185">Reference proteome</keyword>
<dbReference type="Proteomes" id="UP000054321">
    <property type="component" value="Unassembled WGS sequence"/>
</dbReference>
<dbReference type="AlphaFoldDB" id="A0A0C3CKN3"/>
<accession>A0A0C3CKN3</accession>
<dbReference type="EMBL" id="KN832878">
    <property type="protein sequence ID" value="KIM99548.1"/>
    <property type="molecule type" value="Genomic_DNA"/>
</dbReference>
<proteinExistence type="predicted"/>
<reference evidence="1 2" key="1">
    <citation type="submission" date="2014-04" db="EMBL/GenBank/DDBJ databases">
        <authorList>
            <consortium name="DOE Joint Genome Institute"/>
            <person name="Kuo A."/>
            <person name="Martino E."/>
            <person name="Perotto S."/>
            <person name="Kohler A."/>
            <person name="Nagy L.G."/>
            <person name="Floudas D."/>
            <person name="Copeland A."/>
            <person name="Barry K.W."/>
            <person name="Cichocki N."/>
            <person name="Veneault-Fourrey C."/>
            <person name="LaButti K."/>
            <person name="Lindquist E.A."/>
            <person name="Lipzen A."/>
            <person name="Lundell T."/>
            <person name="Morin E."/>
            <person name="Murat C."/>
            <person name="Sun H."/>
            <person name="Tunlid A."/>
            <person name="Henrissat B."/>
            <person name="Grigoriev I.V."/>
            <person name="Hibbett D.S."/>
            <person name="Martin F."/>
            <person name="Nordberg H.P."/>
            <person name="Cantor M.N."/>
            <person name="Hua S.X."/>
        </authorList>
    </citation>
    <scope>NUCLEOTIDE SEQUENCE [LARGE SCALE GENOMIC DNA]</scope>
    <source>
        <strain evidence="1 2">Zn</strain>
    </source>
</reference>
<dbReference type="HOGENOM" id="CLU_915567_0_0_1"/>
<sequence length="304" mass="35416">MRTERITVWGLRDDPEKHFQQNYMFITKNDFRNIFMPHLEAIAELMTKQLNEAKKTEHAVKKVVLVGGFSSSQSLRNYLRQRLLKLSKLWGYKIRLYDTVYAGVPETAIAHGAVLRAMNKEKGPKRIAQCSYGFLRTEPYREWDEHKGVKPFIDELDGEKYVRDTIDWLVKKDAEVEYHEEHIIDAYHLFPAYRRVFKFEEVLYVSDTSFESHYKKSHKKNKGSEVAGRIIADMSFLVKENIIQPIMPDPMSGGKPHYKIEFQLVMIIDGRNLRYEARWPKGNDARVHGSGQICIAAAFQPGTD</sequence>
<dbReference type="InParanoid" id="A0A0C3CKN3"/>
<dbReference type="OrthoDB" id="2963168at2759"/>
<dbReference type="PANTHER" id="PTHR42749">
    <property type="entry name" value="CELL SHAPE-DETERMINING PROTEIN MREB"/>
    <property type="match status" value="1"/>
</dbReference>
<dbReference type="InterPro" id="IPR043129">
    <property type="entry name" value="ATPase_NBD"/>
</dbReference>